<keyword evidence="5 6" id="KW-0472">Membrane</keyword>
<feature type="signal peptide" evidence="7">
    <location>
        <begin position="1"/>
        <end position="25"/>
    </location>
</feature>
<dbReference type="EMBL" id="BDJK01000055">
    <property type="protein sequence ID" value="GAV23575.1"/>
    <property type="molecule type" value="Genomic_DNA"/>
</dbReference>
<evidence type="ECO:0000256" key="1">
    <source>
        <dbReference type="ARBA" id="ARBA00004236"/>
    </source>
</evidence>
<organism evidence="9 10">
    <name type="scientific">Carboxydothermus pertinax</name>
    <dbReference type="NCBI Taxonomy" id="870242"/>
    <lineage>
        <taxon>Bacteria</taxon>
        <taxon>Bacillati</taxon>
        <taxon>Bacillota</taxon>
        <taxon>Clostridia</taxon>
        <taxon>Thermoanaerobacterales</taxon>
        <taxon>Thermoanaerobacteraceae</taxon>
        <taxon>Carboxydothermus</taxon>
    </lineage>
</organism>
<evidence type="ECO:0000256" key="2">
    <source>
        <dbReference type="ARBA" id="ARBA00022475"/>
    </source>
</evidence>
<comment type="subcellular location">
    <subcellularLocation>
        <location evidence="1">Cell membrane</location>
    </subcellularLocation>
</comment>
<evidence type="ECO:0000259" key="8">
    <source>
        <dbReference type="Pfam" id="PF13190"/>
    </source>
</evidence>
<proteinExistence type="predicted"/>
<feature type="domain" description="PDGLE" evidence="8">
    <location>
        <begin position="3"/>
        <end position="87"/>
    </location>
</feature>
<dbReference type="RefSeq" id="WP_075859974.1">
    <property type="nucleotide sequence ID" value="NZ_BDJK01000055.1"/>
</dbReference>
<dbReference type="InterPro" id="IPR025937">
    <property type="entry name" value="PDGLE_dom"/>
</dbReference>
<feature type="transmembrane region" description="Helical" evidence="6">
    <location>
        <begin position="64"/>
        <end position="85"/>
    </location>
</feature>
<accession>A0A1L8CXB7</accession>
<feature type="chain" id="PRO_5012408570" evidence="7">
    <location>
        <begin position="26"/>
        <end position="91"/>
    </location>
</feature>
<reference evidence="10" key="1">
    <citation type="submission" date="2016-12" db="EMBL/GenBank/DDBJ databases">
        <title>Draft Genome Sequences od Carboxydothermus pertinax and islandicus, Hydrogenogenic Carboxydotrophic Bacteria.</title>
        <authorList>
            <person name="Fukuyama Y."/>
            <person name="Ohmae K."/>
            <person name="Yoneda Y."/>
            <person name="Yoshida T."/>
            <person name="Sako Y."/>
        </authorList>
    </citation>
    <scope>NUCLEOTIDE SEQUENCE [LARGE SCALE GENOMIC DNA]</scope>
    <source>
        <strain evidence="10">Ug1</strain>
    </source>
</reference>
<evidence type="ECO:0000256" key="4">
    <source>
        <dbReference type="ARBA" id="ARBA00022989"/>
    </source>
</evidence>
<dbReference type="OrthoDB" id="1725146at2"/>
<keyword evidence="4 6" id="KW-1133">Transmembrane helix</keyword>
<dbReference type="Pfam" id="PF13190">
    <property type="entry name" value="PDGLE"/>
    <property type="match status" value="1"/>
</dbReference>
<evidence type="ECO:0000256" key="7">
    <source>
        <dbReference type="SAM" id="SignalP"/>
    </source>
</evidence>
<keyword evidence="2" id="KW-1003">Cell membrane</keyword>
<dbReference type="GO" id="GO:0005886">
    <property type="term" value="C:plasma membrane"/>
    <property type="evidence" value="ECO:0007669"/>
    <property type="project" value="UniProtKB-SubCell"/>
</dbReference>
<evidence type="ECO:0000256" key="6">
    <source>
        <dbReference type="SAM" id="Phobius"/>
    </source>
</evidence>
<gene>
    <name evidence="9" type="ORF">cpu_20850</name>
</gene>
<comment type="caution">
    <text evidence="9">The sequence shown here is derived from an EMBL/GenBank/DDBJ whole genome shotgun (WGS) entry which is preliminary data.</text>
</comment>
<dbReference type="Proteomes" id="UP000187485">
    <property type="component" value="Unassembled WGS sequence"/>
</dbReference>
<protein>
    <submittedName>
        <fullName evidence="9">Membrane protein</fullName>
    </submittedName>
</protein>
<name>A0A1L8CXB7_9THEO</name>
<sequence>MKNKILIGLVTALLLAFLLSPFASANPDGLDRVLKDFGLEERSKTILVSPAANYVFPGIKNEKLATGIAGVFGTLLTFGFAWFIGKKLGNK</sequence>
<keyword evidence="10" id="KW-1185">Reference proteome</keyword>
<keyword evidence="7" id="KW-0732">Signal</keyword>
<keyword evidence="3 6" id="KW-0812">Transmembrane</keyword>
<evidence type="ECO:0000313" key="9">
    <source>
        <dbReference type="EMBL" id="GAV23575.1"/>
    </source>
</evidence>
<evidence type="ECO:0000256" key="5">
    <source>
        <dbReference type="ARBA" id="ARBA00023136"/>
    </source>
</evidence>
<evidence type="ECO:0000256" key="3">
    <source>
        <dbReference type="ARBA" id="ARBA00022692"/>
    </source>
</evidence>
<dbReference type="AlphaFoldDB" id="A0A1L8CXB7"/>
<evidence type="ECO:0000313" key="10">
    <source>
        <dbReference type="Proteomes" id="UP000187485"/>
    </source>
</evidence>
<dbReference type="STRING" id="870242.cpu_20850"/>